<dbReference type="Proteomes" id="UP000014760">
    <property type="component" value="Unassembled WGS sequence"/>
</dbReference>
<dbReference type="EMBL" id="KB306459">
    <property type="protein sequence ID" value="ELT99811.1"/>
    <property type="molecule type" value="Genomic_DNA"/>
</dbReference>
<reference evidence="3" key="1">
    <citation type="submission" date="2012-12" db="EMBL/GenBank/DDBJ databases">
        <authorList>
            <person name="Hellsten U."/>
            <person name="Grimwood J."/>
            <person name="Chapman J.A."/>
            <person name="Shapiro H."/>
            <person name="Aerts A."/>
            <person name="Otillar R.P."/>
            <person name="Terry A.Y."/>
            <person name="Boore J.L."/>
            <person name="Simakov O."/>
            <person name="Marletaz F."/>
            <person name="Cho S.-J."/>
            <person name="Edsinger-Gonzales E."/>
            <person name="Havlak P."/>
            <person name="Kuo D.-H."/>
            <person name="Larsson T."/>
            <person name="Lv J."/>
            <person name="Arendt D."/>
            <person name="Savage R."/>
            <person name="Osoegawa K."/>
            <person name="de Jong P."/>
            <person name="Lindberg D.R."/>
            <person name="Seaver E.C."/>
            <person name="Weisblat D.A."/>
            <person name="Putnam N.H."/>
            <person name="Grigoriev I.V."/>
            <person name="Rokhsar D.S."/>
        </authorList>
    </citation>
    <scope>NUCLEOTIDE SEQUENCE</scope>
    <source>
        <strain evidence="3">I ESC-2004</strain>
    </source>
</reference>
<proteinExistence type="predicted"/>
<accession>R7U838</accession>
<dbReference type="EMBL" id="AMQN01001866">
    <property type="status" value="NOT_ANNOTATED_CDS"/>
    <property type="molecule type" value="Genomic_DNA"/>
</dbReference>
<sequence>MYMVIQKAAKWYIVTDYLKERIMLCFDLKGSFEVFWVHGADEHTTHVHNELCGQKEGEVHNMLQNGKNVTTHMPGVQWARQDRQTALYRVDLLSKLRRILMTDCHRQGRRKAIRWVTRKGWSSPG</sequence>
<name>R7U838_CAPTE</name>
<evidence type="ECO:0000313" key="1">
    <source>
        <dbReference type="EMBL" id="ELT99811.1"/>
    </source>
</evidence>
<evidence type="ECO:0000313" key="3">
    <source>
        <dbReference type="Proteomes" id="UP000014760"/>
    </source>
</evidence>
<dbReference type="EnsemblMetazoa" id="CapteT210795">
    <property type="protein sequence ID" value="CapteP210795"/>
    <property type="gene ID" value="CapteG210795"/>
</dbReference>
<keyword evidence="3" id="KW-1185">Reference proteome</keyword>
<gene>
    <name evidence="1" type="ORF">CAPTEDRAFT_210795</name>
</gene>
<reference evidence="1 3" key="2">
    <citation type="journal article" date="2013" name="Nature">
        <title>Insights into bilaterian evolution from three spiralian genomes.</title>
        <authorList>
            <person name="Simakov O."/>
            <person name="Marletaz F."/>
            <person name="Cho S.J."/>
            <person name="Edsinger-Gonzales E."/>
            <person name="Havlak P."/>
            <person name="Hellsten U."/>
            <person name="Kuo D.H."/>
            <person name="Larsson T."/>
            <person name="Lv J."/>
            <person name="Arendt D."/>
            <person name="Savage R."/>
            <person name="Osoegawa K."/>
            <person name="de Jong P."/>
            <person name="Grimwood J."/>
            <person name="Chapman J.A."/>
            <person name="Shapiro H."/>
            <person name="Aerts A."/>
            <person name="Otillar R.P."/>
            <person name="Terry A.Y."/>
            <person name="Boore J.L."/>
            <person name="Grigoriev I.V."/>
            <person name="Lindberg D.R."/>
            <person name="Seaver E.C."/>
            <person name="Weisblat D.A."/>
            <person name="Putnam N.H."/>
            <person name="Rokhsar D.S."/>
        </authorList>
    </citation>
    <scope>NUCLEOTIDE SEQUENCE</scope>
    <source>
        <strain evidence="1 3">I ESC-2004</strain>
    </source>
</reference>
<evidence type="ECO:0000313" key="2">
    <source>
        <dbReference type="EnsemblMetazoa" id="CapteP210795"/>
    </source>
</evidence>
<protein>
    <submittedName>
        <fullName evidence="1 2">Uncharacterized protein</fullName>
    </submittedName>
</protein>
<dbReference type="AlphaFoldDB" id="R7U838"/>
<reference evidence="2" key="3">
    <citation type="submission" date="2015-06" db="UniProtKB">
        <authorList>
            <consortium name="EnsemblMetazoa"/>
        </authorList>
    </citation>
    <scope>IDENTIFICATION</scope>
</reference>
<organism evidence="1">
    <name type="scientific">Capitella teleta</name>
    <name type="common">Polychaete worm</name>
    <dbReference type="NCBI Taxonomy" id="283909"/>
    <lineage>
        <taxon>Eukaryota</taxon>
        <taxon>Metazoa</taxon>
        <taxon>Spiralia</taxon>
        <taxon>Lophotrochozoa</taxon>
        <taxon>Annelida</taxon>
        <taxon>Polychaeta</taxon>
        <taxon>Sedentaria</taxon>
        <taxon>Scolecida</taxon>
        <taxon>Capitellidae</taxon>
        <taxon>Capitella</taxon>
    </lineage>
</organism>
<dbReference type="HOGENOM" id="CLU_1994782_0_0_1"/>